<name>A0A9D4K9R2_DREPO</name>
<evidence type="ECO:0000313" key="1">
    <source>
        <dbReference type="EMBL" id="KAH3835376.1"/>
    </source>
</evidence>
<keyword evidence="2" id="KW-1185">Reference proteome</keyword>
<dbReference type="Proteomes" id="UP000828390">
    <property type="component" value="Unassembled WGS sequence"/>
</dbReference>
<protein>
    <submittedName>
        <fullName evidence="1">Uncharacterized protein</fullName>
    </submittedName>
</protein>
<proteinExistence type="predicted"/>
<evidence type="ECO:0000313" key="2">
    <source>
        <dbReference type="Proteomes" id="UP000828390"/>
    </source>
</evidence>
<sequence length="155" mass="17715">MCKNRKHWVFEIRLQNDGIIENRPASIQVNVDLGKIVIVSIVDMFDRVVVVKVSDGHVYAVLDRVYPGLSVSLPCWSVIERYFDGTIHVRAALIACFCRVYPCGYLCCHRDDCLWRAVDVKKSPKGDGSSRKLDPKETGTIRHRRVNSCFYEPIT</sequence>
<gene>
    <name evidence="1" type="ORF">DPMN_108722</name>
</gene>
<reference evidence="1" key="2">
    <citation type="submission" date="2020-11" db="EMBL/GenBank/DDBJ databases">
        <authorList>
            <person name="McCartney M.A."/>
            <person name="Auch B."/>
            <person name="Kono T."/>
            <person name="Mallez S."/>
            <person name="Becker A."/>
            <person name="Gohl D.M."/>
            <person name="Silverstein K.A.T."/>
            <person name="Koren S."/>
            <person name="Bechman K.B."/>
            <person name="Herman A."/>
            <person name="Abrahante J.E."/>
            <person name="Garbe J."/>
        </authorList>
    </citation>
    <scope>NUCLEOTIDE SEQUENCE</scope>
    <source>
        <strain evidence="1">Duluth1</strain>
        <tissue evidence="1">Whole animal</tissue>
    </source>
</reference>
<accession>A0A9D4K9R2</accession>
<organism evidence="1 2">
    <name type="scientific">Dreissena polymorpha</name>
    <name type="common">Zebra mussel</name>
    <name type="synonym">Mytilus polymorpha</name>
    <dbReference type="NCBI Taxonomy" id="45954"/>
    <lineage>
        <taxon>Eukaryota</taxon>
        <taxon>Metazoa</taxon>
        <taxon>Spiralia</taxon>
        <taxon>Lophotrochozoa</taxon>
        <taxon>Mollusca</taxon>
        <taxon>Bivalvia</taxon>
        <taxon>Autobranchia</taxon>
        <taxon>Heteroconchia</taxon>
        <taxon>Euheterodonta</taxon>
        <taxon>Imparidentia</taxon>
        <taxon>Neoheterodontei</taxon>
        <taxon>Myida</taxon>
        <taxon>Dreissenoidea</taxon>
        <taxon>Dreissenidae</taxon>
        <taxon>Dreissena</taxon>
    </lineage>
</organism>
<dbReference type="AlphaFoldDB" id="A0A9D4K9R2"/>
<reference evidence="1" key="1">
    <citation type="journal article" date="2019" name="bioRxiv">
        <title>The Genome of the Zebra Mussel, Dreissena polymorpha: A Resource for Invasive Species Research.</title>
        <authorList>
            <person name="McCartney M.A."/>
            <person name="Auch B."/>
            <person name="Kono T."/>
            <person name="Mallez S."/>
            <person name="Zhang Y."/>
            <person name="Obille A."/>
            <person name="Becker A."/>
            <person name="Abrahante J.E."/>
            <person name="Garbe J."/>
            <person name="Badalamenti J.P."/>
            <person name="Herman A."/>
            <person name="Mangelson H."/>
            <person name="Liachko I."/>
            <person name="Sullivan S."/>
            <person name="Sone E.D."/>
            <person name="Koren S."/>
            <person name="Silverstein K.A.T."/>
            <person name="Beckman K.B."/>
            <person name="Gohl D.M."/>
        </authorList>
    </citation>
    <scope>NUCLEOTIDE SEQUENCE</scope>
    <source>
        <strain evidence="1">Duluth1</strain>
        <tissue evidence="1">Whole animal</tissue>
    </source>
</reference>
<dbReference type="EMBL" id="JAIWYP010000004">
    <property type="protein sequence ID" value="KAH3835376.1"/>
    <property type="molecule type" value="Genomic_DNA"/>
</dbReference>
<comment type="caution">
    <text evidence="1">The sequence shown here is derived from an EMBL/GenBank/DDBJ whole genome shotgun (WGS) entry which is preliminary data.</text>
</comment>